<proteinExistence type="inferred from homology"/>
<dbReference type="GO" id="GO:0006071">
    <property type="term" value="P:glycerol metabolic process"/>
    <property type="evidence" value="ECO:0007669"/>
    <property type="project" value="UniProtKB-KW"/>
</dbReference>
<feature type="transmembrane region" description="Helical" evidence="19">
    <location>
        <begin position="431"/>
        <end position="451"/>
    </location>
</feature>
<keyword evidence="10 19" id="KW-1133">Transmembrane helix</keyword>
<evidence type="ECO:0000256" key="7">
    <source>
        <dbReference type="ARBA" id="ARBA00022692"/>
    </source>
</evidence>
<feature type="transmembrane region" description="Helical" evidence="19">
    <location>
        <begin position="50"/>
        <end position="67"/>
    </location>
</feature>
<evidence type="ECO:0000256" key="16">
    <source>
        <dbReference type="ARBA" id="ARBA00068721"/>
    </source>
</evidence>
<feature type="transmembrane region" description="Helical" evidence="19">
    <location>
        <begin position="361"/>
        <end position="384"/>
    </location>
</feature>
<evidence type="ECO:0000313" key="21">
    <source>
        <dbReference type="EMBL" id="MEG3437594.1"/>
    </source>
</evidence>
<evidence type="ECO:0000256" key="12">
    <source>
        <dbReference type="ARBA" id="ARBA00023136"/>
    </source>
</evidence>
<keyword evidence="4" id="KW-0444">Lipid biosynthesis</keyword>
<evidence type="ECO:0000256" key="6">
    <source>
        <dbReference type="ARBA" id="ARBA00022679"/>
    </source>
</evidence>
<comment type="subcellular location">
    <subcellularLocation>
        <location evidence="2">Membrane</location>
        <topology evidence="2">Multi-pass membrane protein</topology>
    </subcellularLocation>
</comment>
<dbReference type="FunFam" id="3.90.550.10:FF:000164">
    <property type="entry name" value="Beta-(1-3)-glucosyl transferase"/>
    <property type="match status" value="1"/>
</dbReference>
<reference evidence="21 22" key="1">
    <citation type="submission" date="2024-01" db="EMBL/GenBank/DDBJ databases">
        <title>Genomic insights into the taxonomy and metabolism of the cyanobacterium Pannus brasiliensis CCIBt3594.</title>
        <authorList>
            <person name="Machado M."/>
            <person name="Botero N.B."/>
            <person name="Andreote A.P.D."/>
            <person name="Feitosa A.M.T."/>
            <person name="Popin R."/>
            <person name="Sivonen K."/>
            <person name="Fiore M.F."/>
        </authorList>
    </citation>
    <scope>NUCLEOTIDE SEQUENCE [LARGE SCALE GENOMIC DNA]</scope>
    <source>
        <strain evidence="21 22">CCIBt3594</strain>
    </source>
</reference>
<keyword evidence="9" id="KW-0460">Magnesium</keyword>
<evidence type="ECO:0000256" key="3">
    <source>
        <dbReference type="ARBA" id="ARBA00006739"/>
    </source>
</evidence>
<dbReference type="GO" id="GO:0005886">
    <property type="term" value="C:plasma membrane"/>
    <property type="evidence" value="ECO:0007669"/>
    <property type="project" value="TreeGrafter"/>
</dbReference>
<evidence type="ECO:0000259" key="20">
    <source>
        <dbReference type="Pfam" id="PF00535"/>
    </source>
</evidence>
<comment type="catalytic activity">
    <reaction evidence="14">
        <text>a 1,2-diacyl-sn-glycerol + UDP-alpha-D-glucose = a 1,2-diacyl-3-O-(beta-D-glucopyranosyl)-sn-glycerol + UDP + H(+)</text>
        <dbReference type="Rhea" id="RHEA:17285"/>
        <dbReference type="ChEBI" id="CHEBI:15378"/>
        <dbReference type="ChEBI" id="CHEBI:17815"/>
        <dbReference type="ChEBI" id="CHEBI:58223"/>
        <dbReference type="ChEBI" id="CHEBI:58885"/>
        <dbReference type="ChEBI" id="CHEBI:75799"/>
        <dbReference type="EC" id="2.4.1.336"/>
    </reaction>
</comment>
<evidence type="ECO:0000256" key="1">
    <source>
        <dbReference type="ARBA" id="ARBA00001946"/>
    </source>
</evidence>
<keyword evidence="6" id="KW-0808">Transferase</keyword>
<dbReference type="InterPro" id="IPR029044">
    <property type="entry name" value="Nucleotide-diphossugar_trans"/>
</dbReference>
<feature type="domain" description="Glycosyltransferase 2-like" evidence="20">
    <location>
        <begin position="112"/>
        <end position="281"/>
    </location>
</feature>
<dbReference type="RefSeq" id="WP_332865074.1">
    <property type="nucleotide sequence ID" value="NZ_JBAFSM010000017.1"/>
</dbReference>
<dbReference type="Gene3D" id="3.90.550.10">
    <property type="entry name" value="Spore Coat Polysaccharide Biosynthesis Protein SpsA, Chain A"/>
    <property type="match status" value="1"/>
</dbReference>
<dbReference type="InterPro" id="IPR001173">
    <property type="entry name" value="Glyco_trans_2-like"/>
</dbReference>
<protein>
    <recommendedName>
        <fullName evidence="16">Beta-monoglucosyldiacylglycerol synthase</fullName>
        <ecNumber evidence="15">2.4.1.336</ecNumber>
    </recommendedName>
    <alternativeName>
        <fullName evidence="17">UDP-glucose:1,2-diacylglycerol 3-beta-D-glucosyltransferase</fullName>
    </alternativeName>
</protein>
<feature type="region of interest" description="Disordered" evidence="18">
    <location>
        <begin position="1"/>
        <end position="29"/>
    </location>
</feature>
<comment type="similarity">
    <text evidence="3">Belongs to the glycosyltransferase 2 family.</text>
</comment>
<evidence type="ECO:0000256" key="14">
    <source>
        <dbReference type="ARBA" id="ARBA00053004"/>
    </source>
</evidence>
<comment type="caution">
    <text evidence="21">The sequence shown here is derived from an EMBL/GenBank/DDBJ whole genome shotgun (WGS) entry which is preliminary data.</text>
</comment>
<evidence type="ECO:0000256" key="5">
    <source>
        <dbReference type="ARBA" id="ARBA00022676"/>
    </source>
</evidence>
<evidence type="ECO:0000256" key="8">
    <source>
        <dbReference type="ARBA" id="ARBA00022798"/>
    </source>
</evidence>
<dbReference type="Proteomes" id="UP001328733">
    <property type="component" value="Unassembled WGS sequence"/>
</dbReference>
<evidence type="ECO:0000256" key="13">
    <source>
        <dbReference type="ARBA" id="ARBA00023277"/>
    </source>
</evidence>
<sequence>MAENYWPREDDSEELDPLGSLLSEWSDPEDEEDEFRSEIFQGLSGRRRKAAVLLMLIWLITIGLHWVSWGSEVVIALTIVLSLHGLRLAFTAPESPPEPLTDSALATAPIVSLLVAAKNEETVIARLVDRLCHLDYPADRYEVWIVDDYSTDGTGPLLDRLALQYPQLHVIHRPANAGGGKSGALNQVLPLTKGEIIGVFDADAGVTADLLRHVVPMFDGERTGAVQVRKSIVNASENFWTRGQAVEMSFDSCFQQQRVAVRGIGELRGNGQFVRRTALNRCGGWNEQTITDDLDLTIRLHLDNWKVDTLVSPAVEEEGVTTAKALWHQRNRWAEGGYQRYLDYWKAIVKAPLGPTKKFDLFAFLLIQYLLPAAAIPDLLVTVTRHQSPVFAPLTGLVLTLSSWGMVTGLRRVNSENKLGFWGILGRTLQGTIYMMHWFVIIPSVTARMAIRPKRLKWVKTVHGGENLEVSG</sequence>
<evidence type="ECO:0000256" key="10">
    <source>
        <dbReference type="ARBA" id="ARBA00022989"/>
    </source>
</evidence>
<keyword evidence="22" id="KW-1185">Reference proteome</keyword>
<keyword evidence="12 19" id="KW-0472">Membrane</keyword>
<dbReference type="AlphaFoldDB" id="A0AAW9QXP3"/>
<evidence type="ECO:0000256" key="18">
    <source>
        <dbReference type="SAM" id="MobiDB-lite"/>
    </source>
</evidence>
<dbReference type="InterPro" id="IPR050321">
    <property type="entry name" value="Glycosyltr_2/OpgH_subfam"/>
</dbReference>
<name>A0AAW9QXP3_9CHRO</name>
<organism evidence="21 22">
    <name type="scientific">Pannus brasiliensis CCIBt3594</name>
    <dbReference type="NCBI Taxonomy" id="1427578"/>
    <lineage>
        <taxon>Bacteria</taxon>
        <taxon>Bacillati</taxon>
        <taxon>Cyanobacteriota</taxon>
        <taxon>Cyanophyceae</taxon>
        <taxon>Oscillatoriophycideae</taxon>
        <taxon>Chroococcales</taxon>
        <taxon>Microcystaceae</taxon>
        <taxon>Pannus</taxon>
    </lineage>
</organism>
<dbReference type="Pfam" id="PF00535">
    <property type="entry name" value="Glycos_transf_2"/>
    <property type="match status" value="1"/>
</dbReference>
<dbReference type="CDD" id="cd06423">
    <property type="entry name" value="CESA_like"/>
    <property type="match status" value="1"/>
</dbReference>
<dbReference type="EMBL" id="JBAFSM010000017">
    <property type="protein sequence ID" value="MEG3437594.1"/>
    <property type="molecule type" value="Genomic_DNA"/>
</dbReference>
<dbReference type="PANTHER" id="PTHR43867">
    <property type="entry name" value="CELLULOSE SYNTHASE CATALYTIC SUBUNIT A [UDP-FORMING]"/>
    <property type="match status" value="1"/>
</dbReference>
<evidence type="ECO:0000256" key="4">
    <source>
        <dbReference type="ARBA" id="ARBA00022516"/>
    </source>
</evidence>
<evidence type="ECO:0000256" key="17">
    <source>
        <dbReference type="ARBA" id="ARBA00078564"/>
    </source>
</evidence>
<comment type="cofactor">
    <cofactor evidence="1">
        <name>Mg(2+)</name>
        <dbReference type="ChEBI" id="CHEBI:18420"/>
    </cofactor>
</comment>
<keyword evidence="13" id="KW-0119">Carbohydrate metabolism</keyword>
<keyword evidence="7 19" id="KW-0812">Transmembrane</keyword>
<dbReference type="PANTHER" id="PTHR43867:SF2">
    <property type="entry name" value="CELLULOSE SYNTHASE CATALYTIC SUBUNIT A [UDP-FORMING]"/>
    <property type="match status" value="1"/>
</dbReference>
<accession>A0AAW9QXP3</accession>
<keyword evidence="8" id="KW-0319">Glycerol metabolism</keyword>
<evidence type="ECO:0000256" key="11">
    <source>
        <dbReference type="ARBA" id="ARBA00023098"/>
    </source>
</evidence>
<evidence type="ECO:0000313" key="22">
    <source>
        <dbReference type="Proteomes" id="UP001328733"/>
    </source>
</evidence>
<evidence type="ECO:0000256" key="2">
    <source>
        <dbReference type="ARBA" id="ARBA00004141"/>
    </source>
</evidence>
<evidence type="ECO:0000256" key="19">
    <source>
        <dbReference type="SAM" id="Phobius"/>
    </source>
</evidence>
<evidence type="ECO:0000256" key="9">
    <source>
        <dbReference type="ARBA" id="ARBA00022842"/>
    </source>
</evidence>
<dbReference type="SUPFAM" id="SSF53448">
    <property type="entry name" value="Nucleotide-diphospho-sugar transferases"/>
    <property type="match status" value="1"/>
</dbReference>
<dbReference type="GO" id="GO:0046467">
    <property type="term" value="P:membrane lipid biosynthetic process"/>
    <property type="evidence" value="ECO:0007669"/>
    <property type="project" value="UniProtKB-ARBA"/>
</dbReference>
<keyword evidence="11" id="KW-0443">Lipid metabolism</keyword>
<keyword evidence="5" id="KW-0328">Glycosyltransferase</keyword>
<gene>
    <name evidence="21" type="ORF">V0288_10735</name>
</gene>
<dbReference type="EC" id="2.4.1.336" evidence="15"/>
<feature type="transmembrane region" description="Helical" evidence="19">
    <location>
        <begin position="390"/>
        <end position="410"/>
    </location>
</feature>
<dbReference type="GO" id="GO:0016758">
    <property type="term" value="F:hexosyltransferase activity"/>
    <property type="evidence" value="ECO:0007669"/>
    <property type="project" value="UniProtKB-ARBA"/>
</dbReference>
<evidence type="ECO:0000256" key="15">
    <source>
        <dbReference type="ARBA" id="ARBA00066964"/>
    </source>
</evidence>